<sequence length="39" mass="4446">MLNFRYADEKRISLFEKRSSCLDYGLGCGVVHHADLIST</sequence>
<proteinExistence type="predicted"/>
<organism evidence="1">
    <name type="scientific">Arundo donax</name>
    <name type="common">Giant reed</name>
    <name type="synonym">Donax arundinaceus</name>
    <dbReference type="NCBI Taxonomy" id="35708"/>
    <lineage>
        <taxon>Eukaryota</taxon>
        <taxon>Viridiplantae</taxon>
        <taxon>Streptophyta</taxon>
        <taxon>Embryophyta</taxon>
        <taxon>Tracheophyta</taxon>
        <taxon>Spermatophyta</taxon>
        <taxon>Magnoliopsida</taxon>
        <taxon>Liliopsida</taxon>
        <taxon>Poales</taxon>
        <taxon>Poaceae</taxon>
        <taxon>PACMAD clade</taxon>
        <taxon>Arundinoideae</taxon>
        <taxon>Arundineae</taxon>
        <taxon>Arundo</taxon>
    </lineage>
</organism>
<protein>
    <submittedName>
        <fullName evidence="1">Uncharacterized protein</fullName>
    </submittedName>
</protein>
<dbReference type="AlphaFoldDB" id="A0A0A9FZB6"/>
<name>A0A0A9FZB6_ARUDO</name>
<evidence type="ECO:0000313" key="1">
    <source>
        <dbReference type="EMBL" id="JAE15621.1"/>
    </source>
</evidence>
<dbReference type="EMBL" id="GBRH01182275">
    <property type="protein sequence ID" value="JAE15621.1"/>
    <property type="molecule type" value="Transcribed_RNA"/>
</dbReference>
<reference evidence="1" key="2">
    <citation type="journal article" date="2015" name="Data Brief">
        <title>Shoot transcriptome of the giant reed, Arundo donax.</title>
        <authorList>
            <person name="Barrero R.A."/>
            <person name="Guerrero F.D."/>
            <person name="Moolhuijzen P."/>
            <person name="Goolsby J.A."/>
            <person name="Tidwell J."/>
            <person name="Bellgard S.E."/>
            <person name="Bellgard M.I."/>
        </authorList>
    </citation>
    <scope>NUCLEOTIDE SEQUENCE</scope>
    <source>
        <tissue evidence="1">Shoot tissue taken approximately 20 cm above the soil surface</tissue>
    </source>
</reference>
<accession>A0A0A9FZB6</accession>
<reference evidence="1" key="1">
    <citation type="submission" date="2014-09" db="EMBL/GenBank/DDBJ databases">
        <authorList>
            <person name="Magalhaes I.L.F."/>
            <person name="Oliveira U."/>
            <person name="Santos F.R."/>
            <person name="Vidigal T.H.D.A."/>
            <person name="Brescovit A.D."/>
            <person name="Santos A.J."/>
        </authorList>
    </citation>
    <scope>NUCLEOTIDE SEQUENCE</scope>
    <source>
        <tissue evidence="1">Shoot tissue taken approximately 20 cm above the soil surface</tissue>
    </source>
</reference>